<proteinExistence type="inferred from homology"/>
<feature type="region of interest" description="Disordered" evidence="4">
    <location>
        <begin position="152"/>
        <end position="219"/>
    </location>
</feature>
<protein>
    <recommendedName>
        <fullName evidence="6">50S ribosomal protein L19</fullName>
    </recommendedName>
</protein>
<dbReference type="InterPro" id="IPR038657">
    <property type="entry name" value="Ribosomal_bL19_sf"/>
</dbReference>
<evidence type="ECO:0000256" key="1">
    <source>
        <dbReference type="ARBA" id="ARBA00005781"/>
    </source>
</evidence>
<name>A0A382GBM1_9ZZZZ</name>
<dbReference type="PANTHER" id="PTHR15680">
    <property type="entry name" value="RIBOSOMAL PROTEIN L19"/>
    <property type="match status" value="1"/>
</dbReference>
<dbReference type="EMBL" id="UINC01054185">
    <property type="protein sequence ID" value="SVB71581.1"/>
    <property type="molecule type" value="Genomic_DNA"/>
</dbReference>
<dbReference type="GO" id="GO:0022625">
    <property type="term" value="C:cytosolic large ribosomal subunit"/>
    <property type="evidence" value="ECO:0007669"/>
    <property type="project" value="TreeGrafter"/>
</dbReference>
<dbReference type="GO" id="GO:0006412">
    <property type="term" value="P:translation"/>
    <property type="evidence" value="ECO:0007669"/>
    <property type="project" value="InterPro"/>
</dbReference>
<evidence type="ECO:0000256" key="4">
    <source>
        <dbReference type="SAM" id="MobiDB-lite"/>
    </source>
</evidence>
<dbReference type="InterPro" id="IPR018257">
    <property type="entry name" value="Ribosomal_bL19_CS"/>
</dbReference>
<feature type="non-terminal residue" evidence="5">
    <location>
        <position position="219"/>
    </location>
</feature>
<dbReference type="Gene3D" id="2.30.30.790">
    <property type="match status" value="1"/>
</dbReference>
<dbReference type="PRINTS" id="PR00061">
    <property type="entry name" value="RIBOSOMALL19"/>
</dbReference>
<dbReference type="Pfam" id="PF01245">
    <property type="entry name" value="Ribosomal_L19"/>
    <property type="match status" value="1"/>
</dbReference>
<dbReference type="AlphaFoldDB" id="A0A382GBM1"/>
<dbReference type="GO" id="GO:0003735">
    <property type="term" value="F:structural constituent of ribosome"/>
    <property type="evidence" value="ECO:0007669"/>
    <property type="project" value="InterPro"/>
</dbReference>
<dbReference type="InterPro" id="IPR001857">
    <property type="entry name" value="Ribosomal_bL19"/>
</dbReference>
<reference evidence="5" key="1">
    <citation type="submission" date="2018-05" db="EMBL/GenBank/DDBJ databases">
        <authorList>
            <person name="Lanie J.A."/>
            <person name="Ng W.-L."/>
            <person name="Kazmierczak K.M."/>
            <person name="Andrzejewski T.M."/>
            <person name="Davidsen T.M."/>
            <person name="Wayne K.J."/>
            <person name="Tettelin H."/>
            <person name="Glass J.I."/>
            <person name="Rusch D."/>
            <person name="Podicherti R."/>
            <person name="Tsui H.-C.T."/>
            <person name="Winkler M.E."/>
        </authorList>
    </citation>
    <scope>NUCLEOTIDE SEQUENCE</scope>
</reference>
<keyword evidence="2" id="KW-0689">Ribosomal protein</keyword>
<dbReference type="PANTHER" id="PTHR15680:SF9">
    <property type="entry name" value="LARGE RIBOSOMAL SUBUNIT PROTEIN BL19M"/>
    <property type="match status" value="1"/>
</dbReference>
<evidence type="ECO:0000256" key="3">
    <source>
        <dbReference type="ARBA" id="ARBA00023274"/>
    </source>
</evidence>
<dbReference type="InterPro" id="IPR008991">
    <property type="entry name" value="Translation_prot_SH3-like_sf"/>
</dbReference>
<sequence>MDAHHLVEVKKNPNIPEFRAGDTVQVNYRVTEGERSRIQPFIGVVIRRTGGTSPAACFTVRHILRGFGVERTFPIYSPHLDSVLIQRYGKVRRAKLFYLRERSGRAARVKELTTVPAWRKASPTLAPLEEIVETEEAPEEAAVETEETAEEAVVDTVETEEAPEEAVVDTVETEEAPEEAAVDAVETEEAPEEVVVDTVETEEAPEETAVDAVETEEAP</sequence>
<organism evidence="5">
    <name type="scientific">marine metagenome</name>
    <dbReference type="NCBI Taxonomy" id="408172"/>
    <lineage>
        <taxon>unclassified sequences</taxon>
        <taxon>metagenomes</taxon>
        <taxon>ecological metagenomes</taxon>
    </lineage>
</organism>
<accession>A0A382GBM1</accession>
<comment type="similarity">
    <text evidence="1">Belongs to the bacterial ribosomal protein bL19 family.</text>
</comment>
<evidence type="ECO:0008006" key="6">
    <source>
        <dbReference type="Google" id="ProtNLM"/>
    </source>
</evidence>
<evidence type="ECO:0000313" key="5">
    <source>
        <dbReference type="EMBL" id="SVB71581.1"/>
    </source>
</evidence>
<dbReference type="PROSITE" id="PS01015">
    <property type="entry name" value="RIBOSOMAL_L19"/>
    <property type="match status" value="1"/>
</dbReference>
<dbReference type="SUPFAM" id="SSF50104">
    <property type="entry name" value="Translation proteins SH3-like domain"/>
    <property type="match status" value="1"/>
</dbReference>
<dbReference type="HAMAP" id="MF_00402">
    <property type="entry name" value="Ribosomal_bL19"/>
    <property type="match status" value="1"/>
</dbReference>
<keyword evidence="3" id="KW-0687">Ribonucleoprotein</keyword>
<gene>
    <name evidence="5" type="ORF">METZ01_LOCUS224435</name>
</gene>
<dbReference type="NCBIfam" id="TIGR01024">
    <property type="entry name" value="rplS_bact"/>
    <property type="match status" value="1"/>
</dbReference>
<evidence type="ECO:0000256" key="2">
    <source>
        <dbReference type="ARBA" id="ARBA00022980"/>
    </source>
</evidence>